<evidence type="ECO:0000313" key="2">
    <source>
        <dbReference type="Proteomes" id="UP000007799"/>
    </source>
</evidence>
<dbReference type="Proteomes" id="UP000007799">
    <property type="component" value="Unassembled WGS sequence"/>
</dbReference>
<organism evidence="2">
    <name type="scientific">Salpingoeca rosetta (strain ATCC 50818 / BSB-021)</name>
    <dbReference type="NCBI Taxonomy" id="946362"/>
    <lineage>
        <taxon>Eukaryota</taxon>
        <taxon>Choanoflagellata</taxon>
        <taxon>Craspedida</taxon>
        <taxon>Salpingoecidae</taxon>
        <taxon>Salpingoeca</taxon>
    </lineage>
</organism>
<dbReference type="RefSeq" id="XP_004997277.1">
    <property type="nucleotide sequence ID" value="XM_004997220.1"/>
</dbReference>
<dbReference type="EMBL" id="GL832958">
    <property type="protein sequence ID" value="EGD80716.1"/>
    <property type="molecule type" value="Genomic_DNA"/>
</dbReference>
<name>F2TZY8_SALR5</name>
<gene>
    <name evidence="1" type="ORF">PTSG_01306</name>
</gene>
<protein>
    <recommendedName>
        <fullName evidence="3">Proteasome assembly chaperone 3</fullName>
    </recommendedName>
</protein>
<dbReference type="InterPro" id="IPR053720">
    <property type="entry name" value="Psm_Assembly_Chaperone"/>
</dbReference>
<reference evidence="1" key="1">
    <citation type="submission" date="2009-08" db="EMBL/GenBank/DDBJ databases">
        <title>Annotation of Salpingoeca rosetta.</title>
        <authorList>
            <consortium name="The Broad Institute Genome Sequencing Platform"/>
            <person name="Russ C."/>
            <person name="Cuomo C."/>
            <person name="Burger G."/>
            <person name="Gray M.W."/>
            <person name="Holland P.W.H."/>
            <person name="King N."/>
            <person name="Lang F.B.F."/>
            <person name="Roger A.J."/>
            <person name="Ruiz-Trillo I."/>
            <person name="Young S.K."/>
            <person name="Zeng Q."/>
            <person name="Gargeya S."/>
            <person name="Alvarado L."/>
            <person name="Berlin A."/>
            <person name="Chapman S.B."/>
            <person name="Chen Z."/>
            <person name="Freedman E."/>
            <person name="Gellesch M."/>
            <person name="Goldberg J."/>
            <person name="Griggs A."/>
            <person name="Gujja S."/>
            <person name="Heilman E."/>
            <person name="Heiman D."/>
            <person name="Howarth C."/>
            <person name="Mehta T."/>
            <person name="Neiman D."/>
            <person name="Pearson M."/>
            <person name="Roberts A."/>
            <person name="Saif S."/>
            <person name="Shea T."/>
            <person name="Shenoy N."/>
            <person name="Sisk P."/>
            <person name="Stolte C."/>
            <person name="Sykes S."/>
            <person name="White J."/>
            <person name="Yandava C."/>
            <person name="Haas B."/>
            <person name="Nusbaum C."/>
            <person name="Birren B."/>
        </authorList>
    </citation>
    <scope>NUCLEOTIDE SEQUENCE [LARGE SCALE GENOMIC DNA]</scope>
    <source>
        <strain evidence="1">ATCC 50818</strain>
    </source>
</reference>
<dbReference type="KEGG" id="sre:PTSG_01306"/>
<evidence type="ECO:0008006" key="3">
    <source>
        <dbReference type="Google" id="ProtNLM"/>
    </source>
</evidence>
<dbReference type="Gene3D" id="3.30.230.90">
    <property type="match status" value="1"/>
</dbReference>
<accession>F2TZY8</accession>
<proteinExistence type="predicted"/>
<dbReference type="InParanoid" id="F2TZY8"/>
<keyword evidence="2" id="KW-1185">Reference proteome</keyword>
<dbReference type="GeneID" id="16077874"/>
<sequence>MADAKSVVPKARVEVQGVPTDILVLRFANATQVWITQLDRAGTVVGLDVLAKQVATLLHKRDMVGAKKPLCFTCSLKSYDQATVKDILSHVDTLAGNLK</sequence>
<evidence type="ECO:0000313" key="1">
    <source>
        <dbReference type="EMBL" id="EGD80716.1"/>
    </source>
</evidence>
<dbReference type="AlphaFoldDB" id="F2TZY8"/>